<proteinExistence type="predicted"/>
<evidence type="ECO:0000313" key="3">
    <source>
        <dbReference type="Proteomes" id="UP000182584"/>
    </source>
</evidence>
<evidence type="ECO:0008006" key="4">
    <source>
        <dbReference type="Google" id="ProtNLM"/>
    </source>
</evidence>
<keyword evidence="1" id="KW-0812">Transmembrane</keyword>
<dbReference type="EMBL" id="FOGJ01000019">
    <property type="protein sequence ID" value="SES11232.1"/>
    <property type="molecule type" value="Genomic_DNA"/>
</dbReference>
<keyword evidence="1" id="KW-0472">Membrane</keyword>
<dbReference type="Proteomes" id="UP000182584">
    <property type="component" value="Unassembled WGS sequence"/>
</dbReference>
<reference evidence="2 3" key="1">
    <citation type="submission" date="2016-10" db="EMBL/GenBank/DDBJ databases">
        <authorList>
            <person name="de Groot N.N."/>
        </authorList>
    </citation>
    <scope>NUCLEOTIDE SEQUENCE [LARGE SCALE GENOMIC DNA]</scope>
    <source>
        <strain evidence="2 3">AR40</strain>
    </source>
</reference>
<dbReference type="OrthoDB" id="2063652at2"/>
<dbReference type="AlphaFoldDB" id="A0A1H9UPD5"/>
<dbReference type="eggNOG" id="ENOG5033HAK">
    <property type="taxonomic scope" value="Bacteria"/>
</dbReference>
<dbReference type="RefSeq" id="WP_074757177.1">
    <property type="nucleotide sequence ID" value="NZ_FOGJ01000019.1"/>
</dbReference>
<accession>A0A1H9UPD5</accession>
<evidence type="ECO:0000256" key="1">
    <source>
        <dbReference type="SAM" id="Phobius"/>
    </source>
</evidence>
<gene>
    <name evidence="2" type="ORF">SAMN04487884_11936</name>
</gene>
<sequence>MENEKETTLSETEILSVICDLQKKQVKIAKITAALIMVFVVTVIIVVLILVPKAFNLMEQVNTTVDKANGAIDSVTDTIQRAETTLDGIDQMTESASEAASNMNQLVEENSKTLNESITALSEIDYEGLNEAIGDLKDSANSMSQVMSVFGK</sequence>
<dbReference type="Gene3D" id="1.10.287.950">
    <property type="entry name" value="Methyl-accepting chemotaxis protein"/>
    <property type="match status" value="1"/>
</dbReference>
<organism evidence="2 3">
    <name type="scientific">Butyrivibrio fibrisolvens</name>
    <dbReference type="NCBI Taxonomy" id="831"/>
    <lineage>
        <taxon>Bacteria</taxon>
        <taxon>Bacillati</taxon>
        <taxon>Bacillota</taxon>
        <taxon>Clostridia</taxon>
        <taxon>Lachnospirales</taxon>
        <taxon>Lachnospiraceae</taxon>
        <taxon>Butyrivibrio</taxon>
    </lineage>
</organism>
<evidence type="ECO:0000313" key="2">
    <source>
        <dbReference type="EMBL" id="SES11232.1"/>
    </source>
</evidence>
<name>A0A1H9UPD5_BUTFI</name>
<dbReference type="SUPFAM" id="SSF58104">
    <property type="entry name" value="Methyl-accepting chemotaxis protein (MCP) signaling domain"/>
    <property type="match status" value="1"/>
</dbReference>
<protein>
    <recommendedName>
        <fullName evidence="4">Methyl-accepting chemotaxis protein</fullName>
    </recommendedName>
</protein>
<feature type="transmembrane region" description="Helical" evidence="1">
    <location>
        <begin position="31"/>
        <end position="51"/>
    </location>
</feature>
<keyword evidence="1" id="KW-1133">Transmembrane helix</keyword>